<dbReference type="AlphaFoldDB" id="A0AA35SC83"/>
<dbReference type="PROSITE" id="PS50896">
    <property type="entry name" value="LISH"/>
    <property type="match status" value="1"/>
</dbReference>
<name>A0AA35SC83_GEOBA</name>
<keyword evidence="3" id="KW-1185">Reference proteome</keyword>
<dbReference type="GO" id="GO:0005813">
    <property type="term" value="C:centrosome"/>
    <property type="evidence" value="ECO:0007669"/>
    <property type="project" value="TreeGrafter"/>
</dbReference>
<sequence>MEIQGEQMAAGSAGSLLLGEEGEDEGERTSEKLKAQLYLSLQSKGILSQLKSQLRCRLVQELRRGSGSATPPVPLALQVANGVVAEHLRGCGYQYTLSTFLPESSTHLDRLLSREDILHYLHLQPPAPLHSLLTDDTGRVGGATCDHTHSIGVQTEERVGGRGGVALTLAERLRALDEEHFAQLAEEGGGEEGEREEWRRECEEELRRRWRGKWSNSGRQSWLKLGKKREYAARSSCAICGSSKRRSTTKKMESLRRLELDTLNSLRARQLETEAALYSRRQELELQLQGRG</sequence>
<dbReference type="PANTHER" id="PTHR39063:SF1">
    <property type="entry name" value="OFD1 CENTRIOLE AND CENTRIOLAR SATELLITE PROTEIN"/>
    <property type="match status" value="1"/>
</dbReference>
<accession>A0AA35SC83</accession>
<dbReference type="Proteomes" id="UP001174909">
    <property type="component" value="Unassembled WGS sequence"/>
</dbReference>
<dbReference type="GO" id="GO:0060287">
    <property type="term" value="P:epithelial cilium movement involved in determination of left/right asymmetry"/>
    <property type="evidence" value="ECO:0007669"/>
    <property type="project" value="TreeGrafter"/>
</dbReference>
<dbReference type="InterPro" id="IPR055289">
    <property type="entry name" value="OFD1"/>
</dbReference>
<dbReference type="Pfam" id="PF16045">
    <property type="entry name" value="LisH_2"/>
    <property type="match status" value="1"/>
</dbReference>
<evidence type="ECO:0000256" key="1">
    <source>
        <dbReference type="SAM" id="MobiDB-lite"/>
    </source>
</evidence>
<organism evidence="2 3">
    <name type="scientific">Geodia barretti</name>
    <name type="common">Barrett's horny sponge</name>
    <dbReference type="NCBI Taxonomy" id="519541"/>
    <lineage>
        <taxon>Eukaryota</taxon>
        <taxon>Metazoa</taxon>
        <taxon>Porifera</taxon>
        <taxon>Demospongiae</taxon>
        <taxon>Heteroscleromorpha</taxon>
        <taxon>Tetractinellida</taxon>
        <taxon>Astrophorina</taxon>
        <taxon>Geodiidae</taxon>
        <taxon>Geodia</taxon>
    </lineage>
</organism>
<evidence type="ECO:0000313" key="3">
    <source>
        <dbReference type="Proteomes" id="UP001174909"/>
    </source>
</evidence>
<comment type="caution">
    <text evidence="2">The sequence shown here is derived from an EMBL/GenBank/DDBJ whole genome shotgun (WGS) entry which is preliminary data.</text>
</comment>
<dbReference type="GO" id="GO:0005576">
    <property type="term" value="C:extracellular region"/>
    <property type="evidence" value="ECO:0007669"/>
    <property type="project" value="GOC"/>
</dbReference>
<feature type="region of interest" description="Disordered" evidence="1">
    <location>
        <begin position="1"/>
        <end position="30"/>
    </location>
</feature>
<feature type="compositionally biased region" description="Low complexity" evidence="1">
    <location>
        <begin position="9"/>
        <end position="19"/>
    </location>
</feature>
<dbReference type="GO" id="GO:0036064">
    <property type="term" value="C:ciliary basal body"/>
    <property type="evidence" value="ECO:0007669"/>
    <property type="project" value="TreeGrafter"/>
</dbReference>
<dbReference type="PANTHER" id="PTHR39063">
    <property type="entry name" value="ORAL-FACIAL-DIGITAL SYNDROME 1 PROTEIN HOMOLOG"/>
    <property type="match status" value="1"/>
</dbReference>
<evidence type="ECO:0000313" key="2">
    <source>
        <dbReference type="EMBL" id="CAI8027425.1"/>
    </source>
</evidence>
<proteinExistence type="predicted"/>
<dbReference type="InterPro" id="IPR006594">
    <property type="entry name" value="LisH"/>
</dbReference>
<gene>
    <name evidence="2" type="ORF">GBAR_LOCUS15695</name>
</gene>
<reference evidence="2" key="1">
    <citation type="submission" date="2023-03" db="EMBL/GenBank/DDBJ databases">
        <authorList>
            <person name="Steffen K."/>
            <person name="Cardenas P."/>
        </authorList>
    </citation>
    <scope>NUCLEOTIDE SEQUENCE</scope>
</reference>
<dbReference type="EMBL" id="CASHTH010002278">
    <property type="protein sequence ID" value="CAI8027425.1"/>
    <property type="molecule type" value="Genomic_DNA"/>
</dbReference>
<protein>
    <submittedName>
        <fullName evidence="2">Oral-facial-digital syndrome 1 protein homolog</fullName>
    </submittedName>
</protein>